<dbReference type="CDD" id="cd03680">
    <property type="entry name" value="MM_CoA_mutase_ICM_like"/>
    <property type="match status" value="1"/>
</dbReference>
<proteinExistence type="predicted"/>
<dbReference type="GO" id="GO:0031419">
    <property type="term" value="F:cobalamin binding"/>
    <property type="evidence" value="ECO:0007669"/>
    <property type="project" value="InterPro"/>
</dbReference>
<gene>
    <name evidence="3" type="ORF">EPA93_37505</name>
</gene>
<name>A0A4P6K005_KTERU</name>
<organism evidence="3 4">
    <name type="scientific">Ktedonosporobacter rubrisoli</name>
    <dbReference type="NCBI Taxonomy" id="2509675"/>
    <lineage>
        <taxon>Bacteria</taxon>
        <taxon>Bacillati</taxon>
        <taxon>Chloroflexota</taxon>
        <taxon>Ktedonobacteria</taxon>
        <taxon>Ktedonobacterales</taxon>
        <taxon>Ktedonosporobacteraceae</taxon>
        <taxon>Ktedonosporobacter</taxon>
    </lineage>
</organism>
<dbReference type="InterPro" id="IPR016176">
    <property type="entry name" value="Cbl-dep_enz_cat"/>
</dbReference>
<keyword evidence="4" id="KW-1185">Reference proteome</keyword>
<dbReference type="Proteomes" id="UP000290365">
    <property type="component" value="Chromosome"/>
</dbReference>
<evidence type="ECO:0000313" key="4">
    <source>
        <dbReference type="Proteomes" id="UP000290365"/>
    </source>
</evidence>
<dbReference type="Gene3D" id="3.20.20.240">
    <property type="entry name" value="Methylmalonyl-CoA mutase"/>
    <property type="match status" value="1"/>
</dbReference>
<dbReference type="InterPro" id="IPR006099">
    <property type="entry name" value="MeMalonylCoA_mutase_a/b_cat"/>
</dbReference>
<dbReference type="InterPro" id="IPR006098">
    <property type="entry name" value="MMCoA_mutase_a_cat"/>
</dbReference>
<protein>
    <submittedName>
        <fullName evidence="3">Methylmalonyl-CoA mutase</fullName>
    </submittedName>
</protein>
<dbReference type="NCBIfam" id="TIGR00641">
    <property type="entry name" value="acid_CoA_mut_N"/>
    <property type="match status" value="1"/>
</dbReference>
<evidence type="ECO:0000259" key="2">
    <source>
        <dbReference type="Pfam" id="PF01642"/>
    </source>
</evidence>
<evidence type="ECO:0000313" key="3">
    <source>
        <dbReference type="EMBL" id="QBD81369.1"/>
    </source>
</evidence>
<dbReference type="PANTHER" id="PTHR48101">
    <property type="entry name" value="METHYLMALONYL-COA MUTASE, MITOCHONDRIAL-RELATED"/>
    <property type="match status" value="1"/>
</dbReference>
<evidence type="ECO:0000256" key="1">
    <source>
        <dbReference type="ARBA" id="ARBA00023235"/>
    </source>
</evidence>
<dbReference type="Pfam" id="PF01642">
    <property type="entry name" value="MM_CoA_mutase"/>
    <property type="match status" value="1"/>
</dbReference>
<sequence length="576" mass="64675">MLEQKSTEPKQPVVEQGTLFDKTELERLTVKRTHWEETSVKKSSQRVPERDNLFTTSSVPIERVYMPQDNANLDYTRDLGLPGEYPYTRGVQPTMYRAKPWTMRMFAGFGTAEDTNARFKYLLKQGQTGLSTAFDMATLYGYDTDHPLAAGEFGKCGVAVSSLADMEVLFADLPLDKITTSMTINSPASAIWAMYIVNAEKRGFPMASLGGTLQNDILKEYIAQKEFLFPPEPSLRLVVDTIEFGTRYMPRWNTISISGYHIREAGATAVQELAFTIADGLAYVDAALERGLKIDEFAPRLSFFFDVHNDFFEEIAKFRAGRRLWARLMRERYGAKDPRSWMMRCHAQTAGVSLTAQQPENNVVRTAVQALAAVLGGTNSLHTNSLDEALALPTEKAALIALRTQQIIASESGVVNTVDPLGGSYFVEGLTDETEHAAMEYIKRIDELGGVLACIQNGFFQREIAESAYRYQQEIDQHKRTIVGVNDYLMDEQIKVPTLYVDYAGERAHLARLKRVREERDASAVRHALDNLRRAAEGTENTMPALIEAVRAYATLSEVMDVFRSVFGDYMEPAVF</sequence>
<dbReference type="AlphaFoldDB" id="A0A4P6K005"/>
<feature type="domain" description="Methylmalonyl-CoA mutase alpha/beta chain catalytic" evidence="2">
    <location>
        <begin position="55"/>
        <end position="568"/>
    </location>
</feature>
<dbReference type="RefSeq" id="WP_129892430.1">
    <property type="nucleotide sequence ID" value="NZ_CP035758.1"/>
</dbReference>
<reference evidence="3 4" key="1">
    <citation type="submission" date="2019-01" db="EMBL/GenBank/DDBJ databases">
        <title>Ktedonosporobacter rubrisoli SCAWS-G2.</title>
        <authorList>
            <person name="Huang Y."/>
            <person name="Yan B."/>
        </authorList>
    </citation>
    <scope>NUCLEOTIDE SEQUENCE [LARGE SCALE GENOMIC DNA]</scope>
    <source>
        <strain evidence="3 4">SCAWS-G2</strain>
    </source>
</reference>
<dbReference type="OrthoDB" id="9762378at2"/>
<accession>A0A4P6K005</accession>
<dbReference type="GO" id="GO:0004494">
    <property type="term" value="F:methylmalonyl-CoA mutase activity"/>
    <property type="evidence" value="ECO:0007669"/>
    <property type="project" value="InterPro"/>
</dbReference>
<dbReference type="SUPFAM" id="SSF51703">
    <property type="entry name" value="Cobalamin (vitamin B12)-dependent enzymes"/>
    <property type="match status" value="1"/>
</dbReference>
<dbReference type="EMBL" id="CP035758">
    <property type="protein sequence ID" value="QBD81369.1"/>
    <property type="molecule type" value="Genomic_DNA"/>
</dbReference>
<dbReference type="KEGG" id="kbs:EPA93_37505"/>
<dbReference type="PANTHER" id="PTHR48101:SF1">
    <property type="entry name" value="METHYLMALONYL-COA MUTASE, LARGE SUBUNIT"/>
    <property type="match status" value="1"/>
</dbReference>
<keyword evidence="1" id="KW-0413">Isomerase</keyword>